<dbReference type="GO" id="GO:0008654">
    <property type="term" value="P:phospholipid biosynthetic process"/>
    <property type="evidence" value="ECO:0007669"/>
    <property type="project" value="UniProtKB-KW"/>
</dbReference>
<keyword evidence="14" id="KW-1185">Reference proteome</keyword>
<evidence type="ECO:0000256" key="1">
    <source>
        <dbReference type="ARBA" id="ARBA00001946"/>
    </source>
</evidence>
<keyword evidence="2" id="KW-0444">Lipid biosynthesis</keyword>
<evidence type="ECO:0000256" key="6">
    <source>
        <dbReference type="ARBA" id="ARBA00022777"/>
    </source>
</evidence>
<evidence type="ECO:0000256" key="11">
    <source>
        <dbReference type="ARBA" id="ARBA00023264"/>
    </source>
</evidence>
<reference evidence="13" key="2">
    <citation type="submission" date="2020-09" db="EMBL/GenBank/DDBJ databases">
        <authorList>
            <person name="Sun Q."/>
            <person name="Zhou Y."/>
        </authorList>
    </citation>
    <scope>NUCLEOTIDE SEQUENCE</scope>
    <source>
        <strain evidence="13">CGMCC 1.7086</strain>
    </source>
</reference>
<dbReference type="InterPro" id="IPR045540">
    <property type="entry name" value="YegS/DAGK_C"/>
</dbReference>
<dbReference type="GO" id="GO:0016301">
    <property type="term" value="F:kinase activity"/>
    <property type="evidence" value="ECO:0007669"/>
    <property type="project" value="UniProtKB-KW"/>
</dbReference>
<sequence length="304" mass="34113">MPSPSSRRFLIVVNPMANDRAQYYLERLRQGLRERGDELEVWYTTANEQANLRHLNQCKTAFTDWVVIGGDGTFNLVVNVLAHSQVPLALIPCGSGNDFARNLFSSADDPVAIALGELSQRVDLGLCNERYFANVLGVGFDGAVVASMYDKQPRRFRRWRYLLVALQQLFGYREQQVQLQSSLQKNADCFIAAFANGRYFGGGMQIAPRASIDDGMLDCCWVGKAGLAKKLYYLARIFQGRHLQADVVEYWQDRQFSILTPNLPIEGDGEFFGVTPARIQVVPQAIALKLPRGEMTARVRPIKG</sequence>
<dbReference type="Gene3D" id="2.60.200.40">
    <property type="match status" value="1"/>
</dbReference>
<organism evidence="13 14">
    <name type="scientific">Bowmanella pacifica</name>
    <dbReference type="NCBI Taxonomy" id="502051"/>
    <lineage>
        <taxon>Bacteria</taxon>
        <taxon>Pseudomonadati</taxon>
        <taxon>Pseudomonadota</taxon>
        <taxon>Gammaproteobacteria</taxon>
        <taxon>Alteromonadales</taxon>
        <taxon>Alteromonadaceae</taxon>
        <taxon>Bowmanella</taxon>
    </lineage>
</organism>
<evidence type="ECO:0000256" key="2">
    <source>
        <dbReference type="ARBA" id="ARBA00022516"/>
    </source>
</evidence>
<evidence type="ECO:0000256" key="8">
    <source>
        <dbReference type="ARBA" id="ARBA00022842"/>
    </source>
</evidence>
<dbReference type="AlphaFoldDB" id="A0A917YWV8"/>
<keyword evidence="5" id="KW-0547">Nucleotide-binding</keyword>
<keyword evidence="10" id="KW-0594">Phospholipid biosynthesis</keyword>
<evidence type="ECO:0000256" key="7">
    <source>
        <dbReference type="ARBA" id="ARBA00022840"/>
    </source>
</evidence>
<evidence type="ECO:0000256" key="5">
    <source>
        <dbReference type="ARBA" id="ARBA00022741"/>
    </source>
</evidence>
<dbReference type="InterPro" id="IPR001206">
    <property type="entry name" value="Diacylglycerol_kinase_cat_dom"/>
</dbReference>
<dbReference type="SUPFAM" id="SSF111331">
    <property type="entry name" value="NAD kinase/diacylglycerol kinase-like"/>
    <property type="match status" value="1"/>
</dbReference>
<dbReference type="Pfam" id="PF19279">
    <property type="entry name" value="YegS_C"/>
    <property type="match status" value="1"/>
</dbReference>
<dbReference type="GO" id="GO:0005886">
    <property type="term" value="C:plasma membrane"/>
    <property type="evidence" value="ECO:0007669"/>
    <property type="project" value="TreeGrafter"/>
</dbReference>
<proteinExistence type="predicted"/>
<dbReference type="Proteomes" id="UP000606935">
    <property type="component" value="Unassembled WGS sequence"/>
</dbReference>
<keyword evidence="3" id="KW-0808">Transferase</keyword>
<dbReference type="PANTHER" id="PTHR12358">
    <property type="entry name" value="SPHINGOSINE KINASE"/>
    <property type="match status" value="1"/>
</dbReference>
<evidence type="ECO:0000313" key="14">
    <source>
        <dbReference type="Proteomes" id="UP000606935"/>
    </source>
</evidence>
<dbReference type="InterPro" id="IPR017438">
    <property type="entry name" value="ATP-NAD_kinase_N"/>
</dbReference>
<comment type="cofactor">
    <cofactor evidence="1">
        <name>Mg(2+)</name>
        <dbReference type="ChEBI" id="CHEBI:18420"/>
    </cofactor>
</comment>
<evidence type="ECO:0000256" key="9">
    <source>
        <dbReference type="ARBA" id="ARBA00023098"/>
    </source>
</evidence>
<dbReference type="InterPro" id="IPR005218">
    <property type="entry name" value="Diacylglycerol/lipid_kinase"/>
</dbReference>
<evidence type="ECO:0000259" key="12">
    <source>
        <dbReference type="PROSITE" id="PS50146"/>
    </source>
</evidence>
<dbReference type="PANTHER" id="PTHR12358:SF106">
    <property type="entry name" value="LIPID KINASE YEGS"/>
    <property type="match status" value="1"/>
</dbReference>
<evidence type="ECO:0000256" key="10">
    <source>
        <dbReference type="ARBA" id="ARBA00023209"/>
    </source>
</evidence>
<evidence type="ECO:0000256" key="4">
    <source>
        <dbReference type="ARBA" id="ARBA00022723"/>
    </source>
</evidence>
<dbReference type="InterPro" id="IPR050187">
    <property type="entry name" value="Lipid_Phosphate_FormReg"/>
</dbReference>
<keyword evidence="11" id="KW-1208">Phospholipid metabolism</keyword>
<dbReference type="InterPro" id="IPR016064">
    <property type="entry name" value="NAD/diacylglycerol_kinase_sf"/>
</dbReference>
<keyword evidence="4" id="KW-0479">Metal-binding</keyword>
<evidence type="ECO:0000256" key="3">
    <source>
        <dbReference type="ARBA" id="ARBA00022679"/>
    </source>
</evidence>
<accession>A0A917YWV8</accession>
<dbReference type="PROSITE" id="PS50146">
    <property type="entry name" value="DAGK"/>
    <property type="match status" value="1"/>
</dbReference>
<protein>
    <submittedName>
        <fullName evidence="13">Diacylglycerol kinase</fullName>
    </submittedName>
</protein>
<gene>
    <name evidence="13" type="ORF">GCM10010982_17750</name>
</gene>
<reference evidence="13" key="1">
    <citation type="journal article" date="2014" name="Int. J. Syst. Evol. Microbiol.">
        <title>Complete genome sequence of Corynebacterium casei LMG S-19264T (=DSM 44701T), isolated from a smear-ripened cheese.</title>
        <authorList>
            <consortium name="US DOE Joint Genome Institute (JGI-PGF)"/>
            <person name="Walter F."/>
            <person name="Albersmeier A."/>
            <person name="Kalinowski J."/>
            <person name="Ruckert C."/>
        </authorList>
    </citation>
    <scope>NUCLEOTIDE SEQUENCE</scope>
    <source>
        <strain evidence="13">CGMCC 1.7086</strain>
    </source>
</reference>
<dbReference type="GO" id="GO:0046872">
    <property type="term" value="F:metal ion binding"/>
    <property type="evidence" value="ECO:0007669"/>
    <property type="project" value="UniProtKB-KW"/>
</dbReference>
<keyword evidence="7" id="KW-0067">ATP-binding</keyword>
<name>A0A917YWV8_9ALTE</name>
<dbReference type="GO" id="GO:0005524">
    <property type="term" value="F:ATP binding"/>
    <property type="evidence" value="ECO:0007669"/>
    <property type="project" value="UniProtKB-KW"/>
</dbReference>
<comment type="caution">
    <text evidence="13">The sequence shown here is derived from an EMBL/GenBank/DDBJ whole genome shotgun (WGS) entry which is preliminary data.</text>
</comment>
<keyword evidence="6 13" id="KW-0418">Kinase</keyword>
<evidence type="ECO:0000313" key="13">
    <source>
        <dbReference type="EMBL" id="GGO68557.1"/>
    </source>
</evidence>
<feature type="domain" description="DAGKc" evidence="12">
    <location>
        <begin position="4"/>
        <end position="131"/>
    </location>
</feature>
<dbReference type="RefSeq" id="WP_188693395.1">
    <property type="nucleotide sequence ID" value="NZ_BMLS01000002.1"/>
</dbReference>
<keyword evidence="9" id="KW-0443">Lipid metabolism</keyword>
<dbReference type="NCBIfam" id="TIGR00147">
    <property type="entry name" value="YegS/Rv2252/BmrU family lipid kinase"/>
    <property type="match status" value="1"/>
</dbReference>
<dbReference type="Pfam" id="PF00781">
    <property type="entry name" value="DAGK_cat"/>
    <property type="match status" value="1"/>
</dbReference>
<keyword evidence="8" id="KW-0460">Magnesium</keyword>
<dbReference type="EMBL" id="BMLS01000002">
    <property type="protein sequence ID" value="GGO68557.1"/>
    <property type="molecule type" value="Genomic_DNA"/>
</dbReference>
<dbReference type="Gene3D" id="3.40.50.10330">
    <property type="entry name" value="Probable inorganic polyphosphate/atp-NAD kinase, domain 1"/>
    <property type="match status" value="1"/>
</dbReference>